<comment type="caution">
    <text evidence="6">The sequence shown here is derived from an EMBL/GenBank/DDBJ whole genome shotgun (WGS) entry which is preliminary data.</text>
</comment>
<dbReference type="EMBL" id="BSTX01000002">
    <property type="protein sequence ID" value="GLZ78780.1"/>
    <property type="molecule type" value="Genomic_DNA"/>
</dbReference>
<protein>
    <submittedName>
        <fullName evidence="6">Carbohydrate ABC transporter, N-acetylglucosamine/diacetylchitobiose-binding protein</fullName>
    </submittedName>
</protein>
<evidence type="ECO:0000256" key="3">
    <source>
        <dbReference type="ARBA" id="ARBA00022448"/>
    </source>
</evidence>
<dbReference type="Pfam" id="PF01547">
    <property type="entry name" value="SBP_bac_1"/>
    <property type="match status" value="1"/>
</dbReference>
<organism evidence="6 7">
    <name type="scientific">Actinorhabdospora filicis</name>
    <dbReference type="NCBI Taxonomy" id="1785913"/>
    <lineage>
        <taxon>Bacteria</taxon>
        <taxon>Bacillati</taxon>
        <taxon>Actinomycetota</taxon>
        <taxon>Actinomycetes</taxon>
        <taxon>Micromonosporales</taxon>
        <taxon>Micromonosporaceae</taxon>
        <taxon>Actinorhabdospora</taxon>
    </lineage>
</organism>
<evidence type="ECO:0000256" key="5">
    <source>
        <dbReference type="SAM" id="SignalP"/>
    </source>
</evidence>
<comment type="subcellular location">
    <subcellularLocation>
        <location evidence="1">Cell envelope</location>
    </subcellularLocation>
</comment>
<evidence type="ECO:0000256" key="2">
    <source>
        <dbReference type="ARBA" id="ARBA00008520"/>
    </source>
</evidence>
<dbReference type="RefSeq" id="WP_285663921.1">
    <property type="nucleotide sequence ID" value="NZ_BSTX01000002.1"/>
</dbReference>
<dbReference type="NCBIfam" id="TIGR03851">
    <property type="entry name" value="chitin_NgcE"/>
    <property type="match status" value="1"/>
</dbReference>
<evidence type="ECO:0000313" key="6">
    <source>
        <dbReference type="EMBL" id="GLZ78780.1"/>
    </source>
</evidence>
<dbReference type="PANTHER" id="PTHR43649:SF31">
    <property type="entry name" value="SN-GLYCEROL-3-PHOSPHATE-BINDING PERIPLASMIC PROTEIN UGPB"/>
    <property type="match status" value="1"/>
</dbReference>
<dbReference type="InterPro" id="IPR006311">
    <property type="entry name" value="TAT_signal"/>
</dbReference>
<dbReference type="SUPFAM" id="SSF53850">
    <property type="entry name" value="Periplasmic binding protein-like II"/>
    <property type="match status" value="1"/>
</dbReference>
<dbReference type="InterPro" id="IPR050490">
    <property type="entry name" value="Bact_solute-bd_prot1"/>
</dbReference>
<gene>
    <name evidence="6" type="ORF">Afil01_35870</name>
</gene>
<dbReference type="PROSITE" id="PS51318">
    <property type="entry name" value="TAT"/>
    <property type="match status" value="1"/>
</dbReference>
<keyword evidence="7" id="KW-1185">Reference proteome</keyword>
<evidence type="ECO:0000313" key="7">
    <source>
        <dbReference type="Proteomes" id="UP001165079"/>
    </source>
</evidence>
<dbReference type="InterPro" id="IPR006059">
    <property type="entry name" value="SBP"/>
</dbReference>
<feature type="signal peptide" evidence="5">
    <location>
        <begin position="1"/>
        <end position="34"/>
    </location>
</feature>
<proteinExistence type="inferred from homology"/>
<accession>A0A9W6SMU0</accession>
<dbReference type="AlphaFoldDB" id="A0A9W6SMU0"/>
<dbReference type="PANTHER" id="PTHR43649">
    <property type="entry name" value="ARABINOSE-BINDING PROTEIN-RELATED"/>
    <property type="match status" value="1"/>
</dbReference>
<evidence type="ECO:0000256" key="4">
    <source>
        <dbReference type="ARBA" id="ARBA00022729"/>
    </source>
</evidence>
<comment type="similarity">
    <text evidence="2">Belongs to the bacterial solute-binding protein 1 family.</text>
</comment>
<feature type="chain" id="PRO_5040777445" evidence="5">
    <location>
        <begin position="35"/>
        <end position="473"/>
    </location>
</feature>
<keyword evidence="4 5" id="KW-0732">Signal</keyword>
<keyword evidence="3" id="KW-0813">Transport</keyword>
<sequence>MPLSSSSRATRRSVLRRAALGAAVLGPAAGLVSACSDGDEPVAAAPKGALANTGGADNPFGVDGATALDVVIFNGGYGDRYAAEGHEVLYKNKFPSAPVEHLAVVEISEVIKPLLAAARPPDVVNNSGAHQVPPEEMKEKGQLLDLTLLLDAPSADDPAVKVRDTLRPGIVADGSFGGDKMYMLFYSYSASGLWYDAALFNDRKWQVPKTWPEFTELCGRIRSQGISPFVFQGKYPYYLLEPFVTLAVRHGGRQVAKDMDSLSAKAWTNESVRLAAEAWYQLGQSGYIYKGAATMSHTESQDFWCNGDAAFIPCGSWLENEQREKTPPKFKMSVMGPPALEGSSAPGMVFAGGDEAFIVPAQARNPAGGLEYLRLMLSKEGSRQFSSRVASLTAVKTAEGGLDSPGVQSTAELLKKAGDEVYSFKFDKLYRTYSDEVVGPAILKLMVGTMRPSEFTAHLQEATDTLRKNGAKG</sequence>
<evidence type="ECO:0000256" key="1">
    <source>
        <dbReference type="ARBA" id="ARBA00004196"/>
    </source>
</evidence>
<reference evidence="6" key="1">
    <citation type="submission" date="2023-03" db="EMBL/GenBank/DDBJ databases">
        <title>Actinorhabdospora filicis NBRC 111898.</title>
        <authorList>
            <person name="Ichikawa N."/>
            <person name="Sato H."/>
            <person name="Tonouchi N."/>
        </authorList>
    </citation>
    <scope>NUCLEOTIDE SEQUENCE</scope>
    <source>
        <strain evidence="6">NBRC 111898</strain>
    </source>
</reference>
<dbReference type="GO" id="GO:0030313">
    <property type="term" value="C:cell envelope"/>
    <property type="evidence" value="ECO:0007669"/>
    <property type="project" value="UniProtKB-SubCell"/>
</dbReference>
<dbReference type="Gene3D" id="3.40.190.10">
    <property type="entry name" value="Periplasmic binding protein-like II"/>
    <property type="match status" value="2"/>
</dbReference>
<dbReference type="Proteomes" id="UP001165079">
    <property type="component" value="Unassembled WGS sequence"/>
</dbReference>
<name>A0A9W6SMU0_9ACTN</name>
<dbReference type="InterPro" id="IPR022386">
    <property type="entry name" value="Chitin_NgcE"/>
</dbReference>